<protein>
    <submittedName>
        <fullName evidence="1">Uncharacterized protein</fullName>
    </submittedName>
</protein>
<comment type="caution">
    <text evidence="1">The sequence shown here is derived from an EMBL/GenBank/DDBJ whole genome shotgun (WGS) entry which is preliminary data.</text>
</comment>
<evidence type="ECO:0000313" key="2">
    <source>
        <dbReference type="Proteomes" id="UP000179264"/>
    </source>
</evidence>
<dbReference type="Proteomes" id="UP000179264">
    <property type="component" value="Unassembled WGS sequence"/>
</dbReference>
<dbReference type="EMBL" id="MHVL01000024">
    <property type="protein sequence ID" value="OHA93234.1"/>
    <property type="molecule type" value="Genomic_DNA"/>
</dbReference>
<evidence type="ECO:0000313" key="1">
    <source>
        <dbReference type="EMBL" id="OHA93234.1"/>
    </source>
</evidence>
<name>A0A1G2T7J5_9BACT</name>
<sequence>MAETHHGNITTNVKVIIKNKSRTTGVFMFVLYHMNFRQKIRRPKGRLLRIKYNAVTVKISPLEFELIKEKLKIEHQKLNLKILRNKLVKMKCDILKANRLQTGEILFH</sequence>
<organism evidence="1 2">
    <name type="scientific">Candidatus Zambryskibacteria bacterium RIFCSPHIGHO2_02_38_10.5</name>
    <dbReference type="NCBI Taxonomy" id="1802742"/>
    <lineage>
        <taxon>Bacteria</taxon>
        <taxon>Candidatus Zambryskiibacteriota</taxon>
    </lineage>
</organism>
<gene>
    <name evidence="1" type="ORF">A2W58_03780</name>
</gene>
<reference evidence="1 2" key="1">
    <citation type="journal article" date="2016" name="Nat. Commun.">
        <title>Thousands of microbial genomes shed light on interconnected biogeochemical processes in an aquifer system.</title>
        <authorList>
            <person name="Anantharaman K."/>
            <person name="Brown C.T."/>
            <person name="Hug L.A."/>
            <person name="Sharon I."/>
            <person name="Castelle C.J."/>
            <person name="Probst A.J."/>
            <person name="Thomas B.C."/>
            <person name="Singh A."/>
            <person name="Wilkins M.J."/>
            <person name="Karaoz U."/>
            <person name="Brodie E.L."/>
            <person name="Williams K.H."/>
            <person name="Hubbard S.S."/>
            <person name="Banfield J.F."/>
        </authorList>
    </citation>
    <scope>NUCLEOTIDE SEQUENCE [LARGE SCALE GENOMIC DNA]</scope>
</reference>
<dbReference type="AlphaFoldDB" id="A0A1G2T7J5"/>
<accession>A0A1G2T7J5</accession>
<proteinExistence type="predicted"/>